<dbReference type="STRING" id="52904.ENSSMAP00000026455"/>
<dbReference type="AlphaFoldDB" id="A0A2U9BQM8"/>
<dbReference type="Proteomes" id="UP000246464">
    <property type="component" value="Chromosome 8"/>
</dbReference>
<keyword evidence="2" id="KW-1185">Reference proteome</keyword>
<organism evidence="1 2">
    <name type="scientific">Scophthalmus maximus</name>
    <name type="common">Turbot</name>
    <name type="synonym">Psetta maxima</name>
    <dbReference type="NCBI Taxonomy" id="52904"/>
    <lineage>
        <taxon>Eukaryota</taxon>
        <taxon>Metazoa</taxon>
        <taxon>Chordata</taxon>
        <taxon>Craniata</taxon>
        <taxon>Vertebrata</taxon>
        <taxon>Euteleostomi</taxon>
        <taxon>Actinopterygii</taxon>
        <taxon>Neopterygii</taxon>
        <taxon>Teleostei</taxon>
        <taxon>Neoteleostei</taxon>
        <taxon>Acanthomorphata</taxon>
        <taxon>Carangaria</taxon>
        <taxon>Pleuronectiformes</taxon>
        <taxon>Pleuronectoidei</taxon>
        <taxon>Scophthalmidae</taxon>
        <taxon>Scophthalmus</taxon>
    </lineage>
</organism>
<evidence type="ECO:0000313" key="1">
    <source>
        <dbReference type="EMBL" id="AWP06424.1"/>
    </source>
</evidence>
<reference evidence="1 2" key="1">
    <citation type="submission" date="2017-12" db="EMBL/GenBank/DDBJ databases">
        <title>Integrating genomic resources of turbot (Scophthalmus maximus) in depth evaluation of genetic and physical mapping variation across individuals.</title>
        <authorList>
            <person name="Martinez P."/>
        </authorList>
    </citation>
    <scope>NUCLEOTIDE SEQUENCE [LARGE SCALE GENOMIC DNA]</scope>
</reference>
<name>A0A2U9BQM8_SCOMX</name>
<protein>
    <submittedName>
        <fullName evidence="1">Putative zinc finger BED domain-containing protein 4-like</fullName>
    </submittedName>
</protein>
<proteinExistence type="predicted"/>
<sequence length="207" mass="22656">MENGLSPMTTGLPEVIVGAIKTRFAATIDSKAALLASVSLPKSKLRWVKEETRRDHITLLLTTECRSLTTEEPAALMPDAPQPAAMAPSEEDFFSFDEQVNVLADAPMRVETEEYCAIMKPFTAALDILQEYGLTHDKVTACVTDNGSNFVKVFKEYQHVESEEEVEEGGEGDVDFTDLHSVPTTDDEDAQAGLCVLPPTIDAQPIH</sequence>
<gene>
    <name evidence="1" type="ORF">SMAX5B_004970</name>
</gene>
<evidence type="ECO:0000313" key="2">
    <source>
        <dbReference type="Proteomes" id="UP000246464"/>
    </source>
</evidence>
<dbReference type="EMBL" id="CP026250">
    <property type="protein sequence ID" value="AWP06424.1"/>
    <property type="molecule type" value="Genomic_DNA"/>
</dbReference>
<accession>A0A2U9BQM8</accession>